<gene>
    <name evidence="1" type="ORF">DIC66_16245</name>
</gene>
<name>A0A3E1R947_9BURK</name>
<keyword evidence="2" id="KW-1185">Reference proteome</keyword>
<dbReference type="Proteomes" id="UP000260665">
    <property type="component" value="Unassembled WGS sequence"/>
</dbReference>
<evidence type="ECO:0000313" key="2">
    <source>
        <dbReference type="Proteomes" id="UP000260665"/>
    </source>
</evidence>
<proteinExistence type="predicted"/>
<evidence type="ECO:0000313" key="1">
    <source>
        <dbReference type="EMBL" id="RFO95741.1"/>
    </source>
</evidence>
<accession>A0A3E1R947</accession>
<dbReference type="EMBL" id="QFZK01000012">
    <property type="protein sequence ID" value="RFO95741.1"/>
    <property type="molecule type" value="Genomic_DNA"/>
</dbReference>
<organism evidence="1 2">
    <name type="scientific">Rhodoferax lacus</name>
    <dbReference type="NCBI Taxonomy" id="2184758"/>
    <lineage>
        <taxon>Bacteria</taxon>
        <taxon>Pseudomonadati</taxon>
        <taxon>Pseudomonadota</taxon>
        <taxon>Betaproteobacteria</taxon>
        <taxon>Burkholderiales</taxon>
        <taxon>Comamonadaceae</taxon>
        <taxon>Rhodoferax</taxon>
    </lineage>
</organism>
<comment type="caution">
    <text evidence="1">The sequence shown here is derived from an EMBL/GenBank/DDBJ whole genome shotgun (WGS) entry which is preliminary data.</text>
</comment>
<sequence>MRPNPSLKLSANGRTLSSNFRPQKNMSHISERFIGAIARNLAELQRAIHNRDAMTVLETERATGYAIFRVAYLALYNDYMAHAMKVFENSRRVASIWYLYRTDQGVCDGFMRKASIDIQAIKEMSARLKTVRDSTHFHIDVESVADTKSVWREAGIKGSALSGAVDNAWCVVTHLQQHYGLPVVELLPEFNKEHLRKQVRQFMLSGTA</sequence>
<protein>
    <recommendedName>
        <fullName evidence="3">HEPN AbiU2-like domain-containing protein</fullName>
    </recommendedName>
</protein>
<evidence type="ECO:0008006" key="3">
    <source>
        <dbReference type="Google" id="ProtNLM"/>
    </source>
</evidence>
<dbReference type="AlphaFoldDB" id="A0A3E1R947"/>
<reference evidence="1 2" key="1">
    <citation type="submission" date="2018-05" db="EMBL/GenBank/DDBJ databases">
        <title>Rhodoferax soyangensis sp.nov., isolated from an oligotrophic freshwater lake.</title>
        <authorList>
            <person name="Park M."/>
        </authorList>
    </citation>
    <scope>NUCLEOTIDE SEQUENCE [LARGE SCALE GENOMIC DNA]</scope>
    <source>
        <strain evidence="1 2">IMCC26218</strain>
    </source>
</reference>